<gene>
    <name evidence="2" type="ORF">HT99x_004580</name>
</gene>
<comment type="caution">
    <text evidence="2">The sequence shown here is derived from an EMBL/GenBank/DDBJ whole genome shotgun (WGS) entry which is preliminary data.</text>
</comment>
<organism evidence="2 3">
    <name type="scientific">Candidatus Berkiella aquae</name>
    <dbReference type="NCBI Taxonomy" id="295108"/>
    <lineage>
        <taxon>Bacteria</taxon>
        <taxon>Pseudomonadati</taxon>
        <taxon>Pseudomonadota</taxon>
        <taxon>Gammaproteobacteria</taxon>
        <taxon>Candidatus Berkiellales</taxon>
        <taxon>Candidatus Berkiellaceae</taxon>
        <taxon>Candidatus Berkiella</taxon>
    </lineage>
</organism>
<accession>A0AAE3HWC2</accession>
<evidence type="ECO:0000256" key="1">
    <source>
        <dbReference type="SAM" id="SignalP"/>
    </source>
</evidence>
<dbReference type="PANTHER" id="PTHR38477">
    <property type="entry name" value="HYPOTHETICAL EXPORTED PROTEIN"/>
    <property type="match status" value="1"/>
</dbReference>
<dbReference type="AlphaFoldDB" id="A0AAE3HWC2"/>
<feature type="signal peptide" evidence="1">
    <location>
        <begin position="1"/>
        <end position="20"/>
    </location>
</feature>
<dbReference type="Proteomes" id="UP000051497">
    <property type="component" value="Unassembled WGS sequence"/>
</dbReference>
<reference evidence="2" key="2">
    <citation type="submission" date="2021-06" db="EMBL/GenBank/DDBJ databases">
        <title>Genomic Description and Analysis of Intracellular Bacteria, Candidatus Berkiella cookevillensis and Candidatus Berkiella aquae.</title>
        <authorList>
            <person name="Kidane D.T."/>
            <person name="Mehari Y.T."/>
            <person name="Rice F.C."/>
            <person name="Arivett B.A."/>
            <person name="Farone A.L."/>
            <person name="Berk S.G."/>
            <person name="Farone M.B."/>
        </authorList>
    </citation>
    <scope>NUCLEOTIDE SEQUENCE</scope>
    <source>
        <strain evidence="2">HT99</strain>
    </source>
</reference>
<name>A0AAE3HWC2_9GAMM</name>
<evidence type="ECO:0000313" key="2">
    <source>
        <dbReference type="EMBL" id="MCS5710694.1"/>
    </source>
</evidence>
<protein>
    <submittedName>
        <fullName evidence="2">Murein L,D-transpeptidase catalytic domain family protein</fullName>
    </submittedName>
</protein>
<proteinExistence type="predicted"/>
<keyword evidence="1" id="KW-0732">Signal</keyword>
<keyword evidence="3" id="KW-1185">Reference proteome</keyword>
<reference evidence="2" key="1">
    <citation type="journal article" date="2016" name="Genome Announc.">
        <title>Draft Genome Sequences of Two Novel Amoeba-Resistant Intranuclear Bacteria, 'Candidatus Berkiella cookevillensis' and 'Candidatus Berkiella aquae'.</title>
        <authorList>
            <person name="Mehari Y.T."/>
            <person name="Arivett B.A."/>
            <person name="Farone A.L."/>
            <person name="Gunderson J.H."/>
            <person name="Farone M.B."/>
        </authorList>
    </citation>
    <scope>NUCLEOTIDE SEQUENCE</scope>
    <source>
        <strain evidence="2">HT99</strain>
    </source>
</reference>
<dbReference type="EMBL" id="LKAJ02000001">
    <property type="protein sequence ID" value="MCS5710694.1"/>
    <property type="molecule type" value="Genomic_DNA"/>
</dbReference>
<dbReference type="Pfam" id="PF13645">
    <property type="entry name" value="YkuD_2"/>
    <property type="match status" value="1"/>
</dbReference>
<dbReference type="PANTHER" id="PTHR38477:SF1">
    <property type="entry name" value="MUREIN L,D-TRANSPEPTIDASE CATALYTIC DOMAIN FAMILY PROTEIN"/>
    <property type="match status" value="1"/>
</dbReference>
<feature type="chain" id="PRO_5041911949" evidence="1">
    <location>
        <begin position="21"/>
        <end position="265"/>
    </location>
</feature>
<dbReference type="RefSeq" id="WP_158003400.1">
    <property type="nucleotide sequence ID" value="NZ_LKAJ02000001.1"/>
</dbReference>
<evidence type="ECO:0000313" key="3">
    <source>
        <dbReference type="Proteomes" id="UP000051497"/>
    </source>
</evidence>
<dbReference type="InterPro" id="IPR032676">
    <property type="entry name" value="YkuD_2"/>
</dbReference>
<sequence length="265" mass="28725">MTNIGAYLLIGILLSQPLVAAVSSVQASDDVKISESVTKSLSATRSFKFKPFQLIPAAQAKEKTKSSSVKAQDLQNPVSKTSSFQGINPKVLNLALKAHRKAHTMGIPRKQFLTVIDYSLPSTSRRLWVLDMTRNKVVYNAHVAHGSATGDNHAKHFSDAHGSHKSSLGLFLTGSTYQGKHGTSLTLHGLEKGFNGNAASRAIVMHPAGYVNEGMIKSMGRIGRSWGCPALSYSVAGPIIQTIKEGSLIFAYYPDNKWLNNSRFL</sequence>